<name>A0P3I5_ROSAI</name>
<organism evidence="1 2">
    <name type="scientific">Roseibium aggregatum (strain ATCC 25650 / DSM 13394 / JCM 20685 / NBRC 16684 / NCIMB 2208 / IAM 12614 / B1)</name>
    <name type="common">Stappia aggregata</name>
    <dbReference type="NCBI Taxonomy" id="384765"/>
    <lineage>
        <taxon>Bacteria</taxon>
        <taxon>Pseudomonadati</taxon>
        <taxon>Pseudomonadota</taxon>
        <taxon>Alphaproteobacteria</taxon>
        <taxon>Hyphomicrobiales</taxon>
        <taxon>Stappiaceae</taxon>
        <taxon>Roseibium</taxon>
    </lineage>
</organism>
<reference evidence="1 2" key="1">
    <citation type="submission" date="2006-05" db="EMBL/GenBank/DDBJ databases">
        <authorList>
            <person name="King G."/>
            <person name="Ferriera S."/>
            <person name="Johnson J."/>
            <person name="Kravitz S."/>
            <person name="Beeson K."/>
            <person name="Sutton G."/>
            <person name="Rogers Y.-H."/>
            <person name="Friedman R."/>
            <person name="Frazier M."/>
            <person name="Venter J.C."/>
        </authorList>
    </citation>
    <scope>NUCLEOTIDE SEQUENCE [LARGE SCALE GENOMIC DNA]</scope>
    <source>
        <strain evidence="2">ATCC 25650 / DSM 13394 / JCM 20685 / NBRC 16684 / NCIMB 2208 / IAM 12614 / B1</strain>
    </source>
</reference>
<proteinExistence type="predicted"/>
<dbReference type="EMBL" id="AAUW01000031">
    <property type="protein sequence ID" value="EAV40433.1"/>
    <property type="molecule type" value="Genomic_DNA"/>
</dbReference>
<dbReference type="eggNOG" id="ENOG502ZM1U">
    <property type="taxonomic scope" value="Bacteria"/>
</dbReference>
<evidence type="ECO:0000313" key="1">
    <source>
        <dbReference type="EMBL" id="EAV40433.1"/>
    </source>
</evidence>
<dbReference type="OrthoDB" id="7874629at2"/>
<dbReference type="GeneID" id="68849903"/>
<comment type="caution">
    <text evidence="1">The sequence shown here is derived from an EMBL/GenBank/DDBJ whole genome shotgun (WGS) entry which is preliminary data.</text>
</comment>
<dbReference type="RefSeq" id="WP_006940122.1">
    <property type="nucleotide sequence ID" value="NZ_AAUW01000031.1"/>
</dbReference>
<evidence type="ECO:0000313" key="2">
    <source>
        <dbReference type="Proteomes" id="UP000004848"/>
    </source>
</evidence>
<dbReference type="AlphaFoldDB" id="A0P3I5"/>
<dbReference type="Proteomes" id="UP000004848">
    <property type="component" value="Unassembled WGS sequence"/>
</dbReference>
<gene>
    <name evidence="1" type="ORF">SIAM614_21425</name>
</gene>
<accession>A0P3I5</accession>
<protein>
    <submittedName>
        <fullName evidence="1">Uncharacterized protein</fullName>
    </submittedName>
</protein>
<sequence length="84" mass="9834">MSYRERIAFALFKTSYPEDIATTMTLEHMPVTRTPIDDHLVQEVDTRLDWEKKRHRYLKRADAALLELDAIATEADAKRQGESR</sequence>